<feature type="domain" description="N-acetyltransferase" evidence="1">
    <location>
        <begin position="3"/>
        <end position="152"/>
    </location>
</feature>
<dbReference type="Gene3D" id="3.40.630.30">
    <property type="match status" value="2"/>
</dbReference>
<comment type="caution">
    <text evidence="2">The sequence shown here is derived from an EMBL/GenBank/DDBJ whole genome shotgun (WGS) entry which is preliminary data.</text>
</comment>
<evidence type="ECO:0000259" key="1">
    <source>
        <dbReference type="PROSITE" id="PS51186"/>
    </source>
</evidence>
<dbReference type="EMBL" id="LMTZ01000001">
    <property type="protein sequence ID" value="KST70456.1"/>
    <property type="molecule type" value="Genomic_DNA"/>
</dbReference>
<dbReference type="Pfam" id="PF13508">
    <property type="entry name" value="Acetyltransf_7"/>
    <property type="match status" value="1"/>
</dbReference>
<name>A0A0V7ZL73_9CYAN</name>
<accession>A0A0V7ZL73</accession>
<dbReference type="CDD" id="cd04301">
    <property type="entry name" value="NAT_SF"/>
    <property type="match status" value="1"/>
</dbReference>
<evidence type="ECO:0000313" key="2">
    <source>
        <dbReference type="EMBL" id="KST65392.1"/>
    </source>
</evidence>
<dbReference type="InterPro" id="IPR000182">
    <property type="entry name" value="GNAT_dom"/>
</dbReference>
<dbReference type="PROSITE" id="PS51186">
    <property type="entry name" value="GNAT"/>
    <property type="match status" value="1"/>
</dbReference>
<reference evidence="2 4" key="1">
    <citation type="journal article" date="2015" name="Genome Announc.">
        <title>Draft Genome of the Euendolithic (true boring) Cyanobacterium Mastigocoleus testarum strain BC008.</title>
        <authorList>
            <person name="Guida B.S."/>
            <person name="Garcia-Pichel F."/>
        </authorList>
    </citation>
    <scope>NUCLEOTIDE SEQUENCE [LARGE SCALE GENOMIC DNA]</scope>
    <source>
        <strain evidence="2 4">BC008</strain>
    </source>
</reference>
<dbReference type="OrthoDB" id="4564569at2"/>
<organism evidence="2 4">
    <name type="scientific">Mastigocoleus testarum BC008</name>
    <dbReference type="NCBI Taxonomy" id="371196"/>
    <lineage>
        <taxon>Bacteria</taxon>
        <taxon>Bacillati</taxon>
        <taxon>Cyanobacteriota</taxon>
        <taxon>Cyanophyceae</taxon>
        <taxon>Nostocales</taxon>
        <taxon>Hapalosiphonaceae</taxon>
        <taxon>Mastigocoleus</taxon>
    </lineage>
</organism>
<dbReference type="InterPro" id="IPR016181">
    <property type="entry name" value="Acyl_CoA_acyltransferase"/>
</dbReference>
<dbReference type="SUPFAM" id="SSF55729">
    <property type="entry name" value="Acyl-CoA N-acyltransferases (Nat)"/>
    <property type="match status" value="2"/>
</dbReference>
<evidence type="ECO:0000313" key="4">
    <source>
        <dbReference type="Proteomes" id="UP000053372"/>
    </source>
</evidence>
<keyword evidence="4" id="KW-1185">Reference proteome</keyword>
<dbReference type="Proteomes" id="UP000053372">
    <property type="component" value="Unassembled WGS sequence"/>
</dbReference>
<protein>
    <submittedName>
        <fullName evidence="2">GCN5 family acetyltransferase</fullName>
    </submittedName>
</protein>
<sequence>MSISIRLLKESELMQANYIFRVAFGKFVKHPIPENYGSDLNYMNRWYNNPEAAFAAEIDGQIVGVNIATNWGSFGLFGPLIVHPDFWEQGIGKKLIEPAIACFESWNIKQAGFCTFANSPKHLCLYQKFGFYPRFLIAFTSKQPQPYQQALQRIKYSQLSNLEQMESLQSCYELTDTIYDNLDVRSEITTVNSKNLGDTILLWGNDTLLGFAICHCGENTEAGKDTCYVKFAAVRPGKETEQWFEQLLRECEKFAMEQKLSRLICGMSTERDRAYKKILALGFKIDRLAVAMHKPNQPAYNRSDVFVIDDWR</sequence>
<keyword evidence="2" id="KW-0808">Transferase</keyword>
<proteinExistence type="predicted"/>
<dbReference type="RefSeq" id="WP_027842908.1">
    <property type="nucleotide sequence ID" value="NZ_LMTZ01000001.1"/>
</dbReference>
<dbReference type="GO" id="GO:0016747">
    <property type="term" value="F:acyltransferase activity, transferring groups other than amino-acyl groups"/>
    <property type="evidence" value="ECO:0007669"/>
    <property type="project" value="InterPro"/>
</dbReference>
<dbReference type="AlphaFoldDB" id="A0A0V7ZL73"/>
<dbReference type="EMBL" id="LMTZ01000108">
    <property type="protein sequence ID" value="KST65392.1"/>
    <property type="molecule type" value="Genomic_DNA"/>
</dbReference>
<evidence type="ECO:0000313" key="3">
    <source>
        <dbReference type="EMBL" id="KST70456.1"/>
    </source>
</evidence>
<gene>
    <name evidence="2" type="ORF">BC008_21600</name>
    <name evidence="3" type="ORF">BC008_45555</name>
</gene>